<proteinExistence type="inferred from homology"/>
<dbReference type="InterPro" id="IPR015797">
    <property type="entry name" value="NUDIX_hydrolase-like_dom_sf"/>
</dbReference>
<keyword evidence="10" id="KW-1185">Reference proteome</keyword>
<dbReference type="PATRIC" id="fig|693.5.peg.1301"/>
<dbReference type="PROSITE" id="PS51462">
    <property type="entry name" value="NUDIX"/>
    <property type="match status" value="1"/>
</dbReference>
<gene>
    <name evidence="9" type="ORF">AKJ17_06375</name>
</gene>
<dbReference type="GO" id="GO:0006753">
    <property type="term" value="P:nucleoside phosphate metabolic process"/>
    <property type="evidence" value="ECO:0007669"/>
    <property type="project" value="TreeGrafter"/>
</dbReference>
<evidence type="ECO:0000256" key="3">
    <source>
        <dbReference type="ARBA" id="ARBA00007275"/>
    </source>
</evidence>
<evidence type="ECO:0000256" key="5">
    <source>
        <dbReference type="ARBA" id="ARBA00022801"/>
    </source>
</evidence>
<keyword evidence="5" id="KW-0378">Hydrolase</keyword>
<dbReference type="GO" id="GO:0016787">
    <property type="term" value="F:hydrolase activity"/>
    <property type="evidence" value="ECO:0007669"/>
    <property type="project" value="UniProtKB-KW"/>
</dbReference>
<evidence type="ECO:0000313" key="9">
    <source>
        <dbReference type="EMBL" id="KOO04527.1"/>
    </source>
</evidence>
<evidence type="ECO:0000259" key="8">
    <source>
        <dbReference type="PROSITE" id="PS51462"/>
    </source>
</evidence>
<feature type="domain" description="Nudix hydrolase" evidence="8">
    <location>
        <begin position="36"/>
        <end position="166"/>
    </location>
</feature>
<evidence type="ECO:0000256" key="7">
    <source>
        <dbReference type="ARBA" id="ARBA00032272"/>
    </source>
</evidence>
<dbReference type="InterPro" id="IPR020084">
    <property type="entry name" value="NUDIX_hydrolase_CS"/>
</dbReference>
<dbReference type="RefSeq" id="WP_053394939.1">
    <property type="nucleotide sequence ID" value="NZ_CANLZT010000002.1"/>
</dbReference>
<accession>A0A0M0HRL6</accession>
<sequence length="176" mass="19440">MTLSSSKKTIHTWKSISLVEEPITLPNGKEITHTTIVHPGAAVILPVCEDGQIVMVNQFRPSLNKWLLELPAGTLESSEDVEACAKRELEEETGFSAQEFFSLGQVTPLAGFCDEIQYLYVAKGLCKTCRYECDDDEVIEVVRISIEALEQKIINGEITDAKTIACISKAKLCGYI</sequence>
<dbReference type="Proteomes" id="UP000037515">
    <property type="component" value="Unassembled WGS sequence"/>
</dbReference>
<name>A0A0M0HRL6_VIBNE</name>
<protein>
    <recommendedName>
        <fullName evidence="4">GDP-mannose pyrophosphatase</fullName>
    </recommendedName>
    <alternativeName>
        <fullName evidence="6">GDP-mannose hydrolase</fullName>
    </alternativeName>
    <alternativeName>
        <fullName evidence="7">GDPMK</fullName>
    </alternativeName>
</protein>
<dbReference type="SUPFAM" id="SSF55811">
    <property type="entry name" value="Nudix"/>
    <property type="match status" value="1"/>
</dbReference>
<evidence type="ECO:0000256" key="4">
    <source>
        <dbReference type="ARBA" id="ARBA00016377"/>
    </source>
</evidence>
<dbReference type="AlphaFoldDB" id="A0A0M0HRL6"/>
<comment type="catalytic activity">
    <reaction evidence="1">
        <text>GDP-alpha-D-mannose + H2O = alpha-D-mannose 1-phosphate + GMP + 2 H(+)</text>
        <dbReference type="Rhea" id="RHEA:27978"/>
        <dbReference type="ChEBI" id="CHEBI:15377"/>
        <dbReference type="ChEBI" id="CHEBI:15378"/>
        <dbReference type="ChEBI" id="CHEBI:57527"/>
        <dbReference type="ChEBI" id="CHEBI:58115"/>
        <dbReference type="ChEBI" id="CHEBI:58409"/>
    </reaction>
</comment>
<comment type="cofactor">
    <cofactor evidence="2">
        <name>Mg(2+)</name>
        <dbReference type="ChEBI" id="CHEBI:18420"/>
    </cofactor>
</comment>
<evidence type="ECO:0000256" key="6">
    <source>
        <dbReference type="ARBA" id="ARBA00032162"/>
    </source>
</evidence>
<dbReference type="PANTHER" id="PTHR11839">
    <property type="entry name" value="UDP/ADP-SUGAR PYROPHOSPHATASE"/>
    <property type="match status" value="1"/>
</dbReference>
<organism evidence="9 10">
    <name type="scientific">Vibrio nereis</name>
    <dbReference type="NCBI Taxonomy" id="693"/>
    <lineage>
        <taxon>Bacteria</taxon>
        <taxon>Pseudomonadati</taxon>
        <taxon>Pseudomonadota</taxon>
        <taxon>Gammaproteobacteria</taxon>
        <taxon>Vibrionales</taxon>
        <taxon>Vibrionaceae</taxon>
        <taxon>Vibrio</taxon>
    </lineage>
</organism>
<dbReference type="EMBL" id="LHPJ01000005">
    <property type="protein sequence ID" value="KOO04527.1"/>
    <property type="molecule type" value="Genomic_DNA"/>
</dbReference>
<dbReference type="GO" id="GO:0019693">
    <property type="term" value="P:ribose phosphate metabolic process"/>
    <property type="evidence" value="ECO:0007669"/>
    <property type="project" value="TreeGrafter"/>
</dbReference>
<evidence type="ECO:0000313" key="10">
    <source>
        <dbReference type="Proteomes" id="UP000037515"/>
    </source>
</evidence>
<dbReference type="Pfam" id="PF00293">
    <property type="entry name" value="NUDIX"/>
    <property type="match status" value="1"/>
</dbReference>
<comment type="caution">
    <text evidence="9">The sequence shown here is derived from an EMBL/GenBank/DDBJ whole genome shotgun (WGS) entry which is preliminary data.</text>
</comment>
<dbReference type="STRING" id="693.AKJ17_06375"/>
<dbReference type="CDD" id="cd03424">
    <property type="entry name" value="NUDIX_ADPRase_Nudt5_UGPPase_Nudt14"/>
    <property type="match status" value="1"/>
</dbReference>
<comment type="similarity">
    <text evidence="3">Belongs to the Nudix hydrolase family. NudK subfamily.</text>
</comment>
<evidence type="ECO:0000256" key="1">
    <source>
        <dbReference type="ARBA" id="ARBA00000847"/>
    </source>
</evidence>
<reference evidence="10" key="1">
    <citation type="submission" date="2015-08" db="EMBL/GenBank/DDBJ databases">
        <title>Vibrio galatheae sp. nov., a novel member of the Vibrionaceae family isolated from the Solomon Islands.</title>
        <authorList>
            <person name="Giubergia S."/>
            <person name="Machado H."/>
            <person name="Mateiu R.V."/>
            <person name="Gram L."/>
        </authorList>
    </citation>
    <scope>NUCLEOTIDE SEQUENCE [LARGE SCALE GENOMIC DNA]</scope>
    <source>
        <strain evidence="10">DSM 19584</strain>
    </source>
</reference>
<dbReference type="OrthoDB" id="9806150at2"/>
<evidence type="ECO:0000256" key="2">
    <source>
        <dbReference type="ARBA" id="ARBA00001946"/>
    </source>
</evidence>
<dbReference type="PANTHER" id="PTHR11839:SF18">
    <property type="entry name" value="NUDIX HYDROLASE DOMAIN-CONTAINING PROTEIN"/>
    <property type="match status" value="1"/>
</dbReference>
<dbReference type="GO" id="GO:0005829">
    <property type="term" value="C:cytosol"/>
    <property type="evidence" value="ECO:0007669"/>
    <property type="project" value="TreeGrafter"/>
</dbReference>
<dbReference type="Gene3D" id="3.90.79.10">
    <property type="entry name" value="Nucleoside Triphosphate Pyrophosphohydrolase"/>
    <property type="match status" value="1"/>
</dbReference>
<dbReference type="InterPro" id="IPR000086">
    <property type="entry name" value="NUDIX_hydrolase_dom"/>
</dbReference>
<dbReference type="PROSITE" id="PS00893">
    <property type="entry name" value="NUDIX_BOX"/>
    <property type="match status" value="1"/>
</dbReference>